<accession>A0A2T8I8W4</accession>
<dbReference type="EMBL" id="CM008053">
    <property type="protein sequence ID" value="PVH34112.1"/>
    <property type="molecule type" value="Genomic_DNA"/>
</dbReference>
<evidence type="ECO:0000313" key="2">
    <source>
        <dbReference type="EMBL" id="PVH34112.1"/>
    </source>
</evidence>
<protein>
    <submittedName>
        <fullName evidence="2">Uncharacterized protein</fullName>
    </submittedName>
</protein>
<reference evidence="2" key="1">
    <citation type="submission" date="2018-04" db="EMBL/GenBank/DDBJ databases">
        <title>WGS assembly of Panicum hallii.</title>
        <authorList>
            <person name="Lovell J."/>
            <person name="Jenkins J."/>
            <person name="Lowry D."/>
            <person name="Mamidi S."/>
            <person name="Sreedasyam A."/>
            <person name="Weng X."/>
            <person name="Barry K."/>
            <person name="Bonette J."/>
            <person name="Campitelli B."/>
            <person name="Daum C."/>
            <person name="Gordon S."/>
            <person name="Gould B."/>
            <person name="Lipzen A."/>
            <person name="Macqueen A."/>
            <person name="Palacio-Mejia J."/>
            <person name="Plott C."/>
            <person name="Shakirov E."/>
            <person name="Shu S."/>
            <person name="Yoshinaga Y."/>
            <person name="Zane M."/>
            <person name="Rokhsar D."/>
            <person name="Grimwood J."/>
            <person name="Schmutz J."/>
            <person name="Juenger T."/>
        </authorList>
    </citation>
    <scope>NUCLEOTIDE SEQUENCE [LARGE SCALE GENOMIC DNA]</scope>
    <source>
        <strain evidence="2">FIL2</strain>
    </source>
</reference>
<gene>
    <name evidence="2" type="ORF">PAHAL_8G146300</name>
</gene>
<evidence type="ECO:0000256" key="1">
    <source>
        <dbReference type="SAM" id="MobiDB-lite"/>
    </source>
</evidence>
<sequence>MWGHQNAVTTRPDAPPSPKSAAIPVQNPASHPFLNPDAPFRRRSPVAPLAVPAFHRRIPSPTPRRPFRRRFLLRRSPSIAARAWLSRGSPRAPRGT</sequence>
<dbReference type="Proteomes" id="UP000243499">
    <property type="component" value="Chromosome 8"/>
</dbReference>
<dbReference type="AlphaFoldDB" id="A0A2T8I8W4"/>
<dbReference type="Gramene" id="PVH34112">
    <property type="protein sequence ID" value="PVH34112"/>
    <property type="gene ID" value="PAHAL_8G146300"/>
</dbReference>
<organism evidence="2">
    <name type="scientific">Panicum hallii</name>
    <dbReference type="NCBI Taxonomy" id="206008"/>
    <lineage>
        <taxon>Eukaryota</taxon>
        <taxon>Viridiplantae</taxon>
        <taxon>Streptophyta</taxon>
        <taxon>Embryophyta</taxon>
        <taxon>Tracheophyta</taxon>
        <taxon>Spermatophyta</taxon>
        <taxon>Magnoliopsida</taxon>
        <taxon>Liliopsida</taxon>
        <taxon>Poales</taxon>
        <taxon>Poaceae</taxon>
        <taxon>PACMAD clade</taxon>
        <taxon>Panicoideae</taxon>
        <taxon>Panicodae</taxon>
        <taxon>Paniceae</taxon>
        <taxon>Panicinae</taxon>
        <taxon>Panicum</taxon>
        <taxon>Panicum sect. Panicum</taxon>
    </lineage>
</organism>
<feature type="region of interest" description="Disordered" evidence="1">
    <location>
        <begin position="1"/>
        <end position="41"/>
    </location>
</feature>
<name>A0A2T8I8W4_9POAL</name>
<proteinExistence type="predicted"/>